<keyword evidence="3" id="KW-1185">Reference proteome</keyword>
<protein>
    <submittedName>
        <fullName evidence="2">Uncharacterized protein</fullName>
    </submittedName>
</protein>
<proteinExistence type="predicted"/>
<dbReference type="AlphaFoldDB" id="S6D2P6"/>
<sequence length="38" mass="4111">MTVVFRGVVVFIGFPLSAGVQTLFVSVVVERLQSEAID</sequence>
<geneLocation type="plasmid" evidence="2 3">
    <name>pHTIA</name>
</geneLocation>
<keyword evidence="1" id="KW-0812">Transmembrane</keyword>
<evidence type="ECO:0000313" key="3">
    <source>
        <dbReference type="Proteomes" id="UP000015381"/>
    </source>
</evidence>
<reference evidence="2 3" key="1">
    <citation type="journal article" date="2014" name="Environ. Microbiol.">
        <title>Halorhabdus tiamatea: proteogenomics and glycosidase activity measurements identify the first cultivated euryarchaeon from a deep-sea anoxic brine lake as potential polysaccharide degrader.</title>
        <authorList>
            <person name="Werner J."/>
            <person name="Ferrer M."/>
            <person name="Michel G."/>
            <person name="Mann A.J."/>
            <person name="Huang S."/>
            <person name="Juarez S."/>
            <person name="Ciordia S."/>
            <person name="Albar J.P."/>
            <person name="Alcaide M."/>
            <person name="La Cono V."/>
            <person name="Yakimov M.M."/>
            <person name="Antunes A."/>
            <person name="Taborda M."/>
            <person name="Da Costa M.S."/>
            <person name="Amann R.I."/>
            <person name="Gloeckner F.O."/>
            <person name="Golyshina O.V."/>
            <person name="Golyshin P.N."/>
            <person name="Teeling H."/>
        </authorList>
    </citation>
    <scope>NUCLEOTIDE SEQUENCE [LARGE SCALE GENOMIC DNA]</scope>
    <source>
        <strain evidence="3">SARL4B</strain>
        <plasmid evidence="2">pHTIA</plasmid>
    </source>
</reference>
<evidence type="ECO:0000256" key="1">
    <source>
        <dbReference type="SAM" id="Phobius"/>
    </source>
</evidence>
<keyword evidence="1" id="KW-0472">Membrane</keyword>
<gene>
    <name evidence="2" type="ORF">HTIA_p3041</name>
</gene>
<dbReference type="KEGG" id="hti:HTIA_p3041"/>
<evidence type="ECO:0000313" key="2">
    <source>
        <dbReference type="EMBL" id="CCQ35143.1"/>
    </source>
</evidence>
<accession>S6D2P6</accession>
<dbReference type="HOGENOM" id="CLU_3322877_0_0_2"/>
<feature type="transmembrane region" description="Helical" evidence="1">
    <location>
        <begin position="6"/>
        <end position="29"/>
    </location>
</feature>
<dbReference type="Proteomes" id="UP000015381">
    <property type="component" value="Plasmid pHTIA"/>
</dbReference>
<dbReference type="EMBL" id="HF571521">
    <property type="protein sequence ID" value="CCQ35143.1"/>
    <property type="molecule type" value="Genomic_DNA"/>
</dbReference>
<name>S6D2P6_9EURY</name>
<organism evidence="2 3">
    <name type="scientific">Halorhabdus tiamatea SARL4B</name>
    <dbReference type="NCBI Taxonomy" id="1033806"/>
    <lineage>
        <taxon>Archaea</taxon>
        <taxon>Methanobacteriati</taxon>
        <taxon>Methanobacteriota</taxon>
        <taxon>Stenosarchaea group</taxon>
        <taxon>Halobacteria</taxon>
        <taxon>Halobacteriales</taxon>
        <taxon>Haloarculaceae</taxon>
        <taxon>Halorhabdus</taxon>
    </lineage>
</organism>
<keyword evidence="1" id="KW-1133">Transmembrane helix</keyword>
<keyword evidence="2" id="KW-0614">Plasmid</keyword>